<evidence type="ECO:0000313" key="3">
    <source>
        <dbReference type="Proteomes" id="UP000287823"/>
    </source>
</evidence>
<organism evidence="2 3">
    <name type="scientific">Aliidiomarina soli</name>
    <dbReference type="NCBI Taxonomy" id="1928574"/>
    <lineage>
        <taxon>Bacteria</taxon>
        <taxon>Pseudomonadati</taxon>
        <taxon>Pseudomonadota</taxon>
        <taxon>Gammaproteobacteria</taxon>
        <taxon>Alteromonadales</taxon>
        <taxon>Idiomarinaceae</taxon>
        <taxon>Aliidiomarina</taxon>
    </lineage>
</organism>
<feature type="transmembrane region" description="Helical" evidence="1">
    <location>
        <begin position="90"/>
        <end position="114"/>
    </location>
</feature>
<dbReference type="Proteomes" id="UP000287823">
    <property type="component" value="Unassembled WGS sequence"/>
</dbReference>
<evidence type="ECO:0000256" key="1">
    <source>
        <dbReference type="SAM" id="Phobius"/>
    </source>
</evidence>
<proteinExistence type="predicted"/>
<keyword evidence="1" id="KW-0812">Transmembrane</keyword>
<keyword evidence="1" id="KW-1133">Transmembrane helix</keyword>
<name>A0A432WHS6_9GAMM</name>
<dbReference type="AlphaFoldDB" id="A0A432WHS6"/>
<protein>
    <submittedName>
        <fullName evidence="2">DUF2069 domain-containing protein</fullName>
    </submittedName>
</protein>
<comment type="caution">
    <text evidence="2">The sequence shown here is derived from an EMBL/GenBank/DDBJ whole genome shotgun (WGS) entry which is preliminary data.</text>
</comment>
<reference evidence="2 3" key="1">
    <citation type="journal article" date="2011" name="Front. Microbiol.">
        <title>Genomic signatures of strain selection and enhancement in Bacillus atrophaeus var. globigii, a historical biowarfare simulant.</title>
        <authorList>
            <person name="Gibbons H.S."/>
            <person name="Broomall S.M."/>
            <person name="McNew L.A."/>
            <person name="Daligault H."/>
            <person name="Chapman C."/>
            <person name="Bruce D."/>
            <person name="Karavis M."/>
            <person name="Krepps M."/>
            <person name="McGregor P.A."/>
            <person name="Hong C."/>
            <person name="Park K.H."/>
            <person name="Akmal A."/>
            <person name="Feldman A."/>
            <person name="Lin J.S."/>
            <person name="Chang W.E."/>
            <person name="Higgs B.W."/>
            <person name="Demirev P."/>
            <person name="Lindquist J."/>
            <person name="Liem A."/>
            <person name="Fochler E."/>
            <person name="Read T.D."/>
            <person name="Tapia R."/>
            <person name="Johnson S."/>
            <person name="Bishop-Lilly K.A."/>
            <person name="Detter C."/>
            <person name="Han C."/>
            <person name="Sozhamannan S."/>
            <person name="Rosenzweig C.N."/>
            <person name="Skowronski E.W."/>
        </authorList>
    </citation>
    <scope>NUCLEOTIDE SEQUENCE [LARGE SCALE GENOMIC DNA]</scope>
    <source>
        <strain evidence="2 3">Y4G10-17</strain>
    </source>
</reference>
<feature type="transmembrane region" description="Helical" evidence="1">
    <location>
        <begin position="65"/>
        <end position="84"/>
    </location>
</feature>
<feature type="transmembrane region" description="Helical" evidence="1">
    <location>
        <begin position="12"/>
        <end position="30"/>
    </location>
</feature>
<feature type="transmembrane region" description="Helical" evidence="1">
    <location>
        <begin position="36"/>
        <end position="53"/>
    </location>
</feature>
<keyword evidence="3" id="KW-1185">Reference proteome</keyword>
<dbReference type="RefSeq" id="WP_126798998.1">
    <property type="nucleotide sequence ID" value="NZ_PIPO01000003.1"/>
</dbReference>
<evidence type="ECO:0000313" key="2">
    <source>
        <dbReference type="EMBL" id="RUO33281.1"/>
    </source>
</evidence>
<sequence>MPTNPLFYRRLTLFSYPLLLLWVILWHAWIAPSETLSVWLKLAMWGIPLLFPLKGILQGNPYTHAWANFVLMLYFLHSLTTLYTHPDERLYAGIELVLTTLAFIGATFYARYAGREQGLGLKKKGQVSNAGKAPSSD</sequence>
<dbReference type="EMBL" id="PIPO01000003">
    <property type="protein sequence ID" value="RUO33281.1"/>
    <property type="molecule type" value="Genomic_DNA"/>
</dbReference>
<dbReference type="Pfam" id="PF09842">
    <property type="entry name" value="DUF2069"/>
    <property type="match status" value="1"/>
</dbReference>
<dbReference type="InterPro" id="IPR018643">
    <property type="entry name" value="DUF2069_membrane"/>
</dbReference>
<keyword evidence="1" id="KW-0472">Membrane</keyword>
<accession>A0A432WHS6</accession>
<gene>
    <name evidence="2" type="ORF">CWE14_08650</name>
</gene>